<dbReference type="GO" id="GO:0003677">
    <property type="term" value="F:DNA binding"/>
    <property type="evidence" value="ECO:0007669"/>
    <property type="project" value="UniProtKB-KW"/>
</dbReference>
<keyword evidence="1" id="KW-0238">DNA-binding</keyword>
<organism evidence="3 4">
    <name type="scientific">Mucilaginibacter pineti</name>
    <dbReference type="NCBI Taxonomy" id="1391627"/>
    <lineage>
        <taxon>Bacteria</taxon>
        <taxon>Pseudomonadati</taxon>
        <taxon>Bacteroidota</taxon>
        <taxon>Sphingobacteriia</taxon>
        <taxon>Sphingobacteriales</taxon>
        <taxon>Sphingobacteriaceae</taxon>
        <taxon>Mucilaginibacter</taxon>
    </lineage>
</organism>
<keyword evidence="4" id="KW-1185">Reference proteome</keyword>
<dbReference type="EMBL" id="FNAI01000027">
    <property type="protein sequence ID" value="SDF73328.1"/>
    <property type="molecule type" value="Genomic_DNA"/>
</dbReference>
<dbReference type="SUPFAM" id="SSF51182">
    <property type="entry name" value="RmlC-like cupins"/>
    <property type="match status" value="1"/>
</dbReference>
<evidence type="ECO:0000259" key="2">
    <source>
        <dbReference type="Pfam" id="PF02311"/>
    </source>
</evidence>
<feature type="domain" description="AraC-type arabinose-binding/dimerisation" evidence="2">
    <location>
        <begin position="28"/>
        <end position="82"/>
    </location>
</feature>
<dbReference type="AlphaFoldDB" id="A0A1G7NGX1"/>
<reference evidence="3 4" key="1">
    <citation type="submission" date="2016-10" db="EMBL/GenBank/DDBJ databases">
        <authorList>
            <person name="de Groot N.N."/>
        </authorList>
    </citation>
    <scope>NUCLEOTIDE SEQUENCE [LARGE SCALE GENOMIC DNA]</scope>
    <source>
        <strain evidence="3 4">47C3B</strain>
    </source>
</reference>
<proteinExistence type="predicted"/>
<evidence type="ECO:0000313" key="4">
    <source>
        <dbReference type="Proteomes" id="UP000199072"/>
    </source>
</evidence>
<gene>
    <name evidence="3" type="ORF">SAMN05216464_12716</name>
</gene>
<name>A0A1G7NGX1_9SPHI</name>
<dbReference type="InterPro" id="IPR003313">
    <property type="entry name" value="AraC-bd"/>
</dbReference>
<protein>
    <submittedName>
        <fullName evidence="3">AraC-like ligand binding domain-containing protein</fullName>
    </submittedName>
</protein>
<dbReference type="InterPro" id="IPR011051">
    <property type="entry name" value="RmlC_Cupin_sf"/>
</dbReference>
<dbReference type="STRING" id="1391627.SAMN05216464_12716"/>
<dbReference type="GO" id="GO:0006355">
    <property type="term" value="P:regulation of DNA-templated transcription"/>
    <property type="evidence" value="ECO:0007669"/>
    <property type="project" value="InterPro"/>
</dbReference>
<dbReference type="InterPro" id="IPR014710">
    <property type="entry name" value="RmlC-like_jellyroll"/>
</dbReference>
<sequence>MNTLTPFNMTELLHNDHYKIATIELAAGTNMPRHFSDCEGFLIVEKGSALLIYPGQTFELSSGSNLSIPPNEHHLIKVIEDFKAYLVLGNKSSVTFPNLS</sequence>
<evidence type="ECO:0000313" key="3">
    <source>
        <dbReference type="EMBL" id="SDF73328.1"/>
    </source>
</evidence>
<dbReference type="Pfam" id="PF02311">
    <property type="entry name" value="AraC_binding"/>
    <property type="match status" value="1"/>
</dbReference>
<dbReference type="Proteomes" id="UP000199072">
    <property type="component" value="Unassembled WGS sequence"/>
</dbReference>
<dbReference type="Gene3D" id="2.60.120.10">
    <property type="entry name" value="Jelly Rolls"/>
    <property type="match status" value="1"/>
</dbReference>
<accession>A0A1G7NGX1</accession>
<dbReference type="OrthoDB" id="799474at2"/>
<evidence type="ECO:0000256" key="1">
    <source>
        <dbReference type="ARBA" id="ARBA00023125"/>
    </source>
</evidence>